<dbReference type="InterPro" id="IPR004752">
    <property type="entry name" value="AmpG_permease/AT-1"/>
</dbReference>
<dbReference type="SUPFAM" id="SSF103473">
    <property type="entry name" value="MFS general substrate transporter"/>
    <property type="match status" value="1"/>
</dbReference>
<dbReference type="GO" id="GO:0016020">
    <property type="term" value="C:membrane"/>
    <property type="evidence" value="ECO:0007669"/>
    <property type="project" value="UniProtKB-SubCell"/>
</dbReference>
<sequence length="454" mass="48862">MLFGNSIRFRDFGSYPSALEKGIPYGLQSRFLPLVLRSRGLSLTTLGFYKLLYVPWLFKSFYAPLVDTRGTKRLWLIASLTGLLSVTLALSVSTEGISESSSHRSPSSLTLTPLAICLLLYNFFAATQDIAVDGIALLVLTSKEIAAGNTVQVVGYKLGGVIGGGLLTTLASFVSIHQLFAAIAGVYFTGVILCSTSGVISKSASQNYTVTQKCTSVGENSLDSKASVSKKDDKDDGEKSYWHLLRNALVNSPGSCYLIILLLIYKLGEQGAMNMLPLLLFDRGASLAKIGLWNGMVGQISSLAGSAAGYKFLSNNCSSASALVRLMNIRALLQIPLIIIAVDSSGSLSPFSAFYLGALCMNVTLFFSGAITTVVFTLMMHCTRSESSVRTQATHYTVLSTAELLGKLIFGVVAASFTDWVGYGVANIAFFLLSLLPIYFIRSHRRCFAFEPTL</sequence>
<feature type="transmembrane region" description="Helical" evidence="6">
    <location>
        <begin position="393"/>
        <end position="414"/>
    </location>
</feature>
<keyword evidence="2" id="KW-0813">Transport</keyword>
<comment type="subcellular location">
    <subcellularLocation>
        <location evidence="1">Membrane</location>
        <topology evidence="1">Multi-pass membrane protein</topology>
    </subcellularLocation>
</comment>
<dbReference type="GO" id="GO:0035348">
    <property type="term" value="P:acetyl-CoA transmembrane transport"/>
    <property type="evidence" value="ECO:0007669"/>
    <property type="project" value="InterPro"/>
</dbReference>
<keyword evidence="3 6" id="KW-0812">Transmembrane</keyword>
<dbReference type="InterPro" id="IPR024371">
    <property type="entry name" value="AcetylCoA_trans_1-like"/>
</dbReference>
<feature type="transmembrane region" description="Helical" evidence="6">
    <location>
        <begin position="354"/>
        <end position="381"/>
    </location>
</feature>
<dbReference type="PANTHER" id="PTHR12778:SF10">
    <property type="entry name" value="MAJOR FACILITATOR SUPERFAMILY DOMAIN-CONTAINING PROTEIN 3"/>
    <property type="match status" value="1"/>
</dbReference>
<dbReference type="AlphaFoldDB" id="A0AAV2TLJ2"/>
<gene>
    <name evidence="7" type="ORF">CDAUBV1_LOCUS12770</name>
</gene>
<feature type="transmembrane region" description="Helical" evidence="6">
    <location>
        <begin position="113"/>
        <end position="141"/>
    </location>
</feature>
<name>A0AAV2TLJ2_CALDB</name>
<evidence type="ECO:0000256" key="5">
    <source>
        <dbReference type="ARBA" id="ARBA00023136"/>
    </source>
</evidence>
<evidence type="ECO:0000256" key="2">
    <source>
        <dbReference type="ARBA" id="ARBA00022448"/>
    </source>
</evidence>
<evidence type="ECO:0000256" key="4">
    <source>
        <dbReference type="ARBA" id="ARBA00022989"/>
    </source>
</evidence>
<evidence type="ECO:0000313" key="8">
    <source>
        <dbReference type="Proteomes" id="UP001497525"/>
    </source>
</evidence>
<protein>
    <submittedName>
        <fullName evidence="7">Uncharacterized protein</fullName>
    </submittedName>
</protein>
<dbReference type="PANTHER" id="PTHR12778">
    <property type="entry name" value="SOLUTE CARRIER FAMILY 33 ACETYL-COA TRANSPORTER -RELATED"/>
    <property type="match status" value="1"/>
</dbReference>
<dbReference type="InterPro" id="IPR036259">
    <property type="entry name" value="MFS_trans_sf"/>
</dbReference>
<evidence type="ECO:0000256" key="3">
    <source>
        <dbReference type="ARBA" id="ARBA00022692"/>
    </source>
</evidence>
<feature type="transmembrane region" description="Helical" evidence="6">
    <location>
        <begin position="179"/>
        <end position="200"/>
    </location>
</feature>
<dbReference type="Pfam" id="PF13000">
    <property type="entry name" value="Acatn"/>
    <property type="match status" value="1"/>
</dbReference>
<reference evidence="7" key="1">
    <citation type="submission" date="2024-06" db="EMBL/GenBank/DDBJ databases">
        <authorList>
            <person name="Liu X."/>
            <person name="Lenzi L."/>
            <person name="Haldenby T S."/>
            <person name="Uol C."/>
        </authorList>
    </citation>
    <scope>NUCLEOTIDE SEQUENCE</scope>
</reference>
<keyword evidence="4 6" id="KW-1133">Transmembrane helix</keyword>
<dbReference type="Proteomes" id="UP001497525">
    <property type="component" value="Unassembled WGS sequence"/>
</dbReference>
<keyword evidence="5 6" id="KW-0472">Membrane</keyword>
<feature type="transmembrane region" description="Helical" evidence="6">
    <location>
        <begin position="420"/>
        <end position="441"/>
    </location>
</feature>
<accession>A0AAV2TLJ2</accession>
<comment type="caution">
    <text evidence="7">The sequence shown here is derived from an EMBL/GenBank/DDBJ whole genome shotgun (WGS) entry which is preliminary data.</text>
</comment>
<evidence type="ECO:0000313" key="7">
    <source>
        <dbReference type="EMBL" id="CAL5138158.1"/>
    </source>
</evidence>
<dbReference type="Gene3D" id="1.20.1250.20">
    <property type="entry name" value="MFS general substrate transporter like domains"/>
    <property type="match status" value="1"/>
</dbReference>
<feature type="transmembrane region" description="Helical" evidence="6">
    <location>
        <begin position="74"/>
        <end position="93"/>
    </location>
</feature>
<dbReference type="EMBL" id="CAXLJL010000478">
    <property type="protein sequence ID" value="CAL5138158.1"/>
    <property type="molecule type" value="Genomic_DNA"/>
</dbReference>
<feature type="transmembrane region" description="Helical" evidence="6">
    <location>
        <begin position="153"/>
        <end position="173"/>
    </location>
</feature>
<evidence type="ECO:0000256" key="1">
    <source>
        <dbReference type="ARBA" id="ARBA00004141"/>
    </source>
</evidence>
<proteinExistence type="predicted"/>
<feature type="transmembrane region" description="Helical" evidence="6">
    <location>
        <begin position="41"/>
        <end position="62"/>
    </location>
</feature>
<feature type="transmembrane region" description="Helical" evidence="6">
    <location>
        <begin position="248"/>
        <end position="267"/>
    </location>
</feature>
<organism evidence="7 8">
    <name type="scientific">Calicophoron daubneyi</name>
    <name type="common">Rumen fluke</name>
    <name type="synonym">Paramphistomum daubneyi</name>
    <dbReference type="NCBI Taxonomy" id="300641"/>
    <lineage>
        <taxon>Eukaryota</taxon>
        <taxon>Metazoa</taxon>
        <taxon>Spiralia</taxon>
        <taxon>Lophotrochozoa</taxon>
        <taxon>Platyhelminthes</taxon>
        <taxon>Trematoda</taxon>
        <taxon>Digenea</taxon>
        <taxon>Plagiorchiida</taxon>
        <taxon>Pronocephalata</taxon>
        <taxon>Paramphistomoidea</taxon>
        <taxon>Paramphistomidae</taxon>
        <taxon>Calicophoron</taxon>
    </lineage>
</organism>
<dbReference type="GO" id="GO:0008521">
    <property type="term" value="F:acetyl-CoA transmembrane transporter activity"/>
    <property type="evidence" value="ECO:0007669"/>
    <property type="project" value="InterPro"/>
</dbReference>
<evidence type="ECO:0000256" key="6">
    <source>
        <dbReference type="SAM" id="Phobius"/>
    </source>
</evidence>